<keyword evidence="13 15" id="KW-0472">Membrane</keyword>
<comment type="similarity">
    <text evidence="2 15">Belongs to the complex I subunit 6 family.</text>
</comment>
<keyword evidence="7 15" id="KW-0812">Transmembrane</keyword>
<dbReference type="EMBL" id="OQ721985">
    <property type="protein sequence ID" value="WNS59348.1"/>
    <property type="molecule type" value="Genomic_DNA"/>
</dbReference>
<feature type="transmembrane region" description="Helical" evidence="15">
    <location>
        <begin position="48"/>
        <end position="67"/>
    </location>
</feature>
<evidence type="ECO:0000256" key="2">
    <source>
        <dbReference type="ARBA" id="ARBA00005698"/>
    </source>
</evidence>
<sequence>MILYINITMLLLGGSLVFYSLSPYYSALGLVITAISGCSLLAQIGTSFLALILLLIYLGGMLVVFTYSSAVSADRFPSINNTTEVFILTFFILLWTTTLNTNNNWNSTNTNLNISNLTDIEGASYLFHQNLVIFFILAGYILLIALIVVLNVSRVNEETNLQPL</sequence>
<evidence type="ECO:0000256" key="5">
    <source>
        <dbReference type="ARBA" id="ARBA00022448"/>
    </source>
</evidence>
<evidence type="ECO:0000256" key="4">
    <source>
        <dbReference type="ARBA" id="ARBA00021095"/>
    </source>
</evidence>
<keyword evidence="8 15" id="KW-1278">Translocase</keyword>
<evidence type="ECO:0000256" key="9">
    <source>
        <dbReference type="ARBA" id="ARBA00022982"/>
    </source>
</evidence>
<feature type="transmembrane region" description="Helical" evidence="15">
    <location>
        <begin position="21"/>
        <end position="42"/>
    </location>
</feature>
<name>A0AA96S2J7_9ECHI</name>
<organism evidence="16">
    <name type="scientific">Hyocrinidae sp</name>
    <dbReference type="NCBI Taxonomy" id="3078845"/>
    <lineage>
        <taxon>Eukaryota</taxon>
        <taxon>Metazoa</taxon>
        <taxon>Echinodermata</taxon>
        <taxon>Pelmatozoa</taxon>
        <taxon>Crinoidea</taxon>
        <taxon>Articulata</taxon>
        <taxon>Hyocrinida</taxon>
        <taxon>Hyocrinidae</taxon>
    </lineage>
</organism>
<dbReference type="PANTHER" id="PTHR11435:SF1">
    <property type="entry name" value="NADH-UBIQUINONE OXIDOREDUCTASE CHAIN 6"/>
    <property type="match status" value="1"/>
</dbReference>
<evidence type="ECO:0000256" key="7">
    <source>
        <dbReference type="ARBA" id="ARBA00022692"/>
    </source>
</evidence>
<dbReference type="InterPro" id="IPR050269">
    <property type="entry name" value="ComplexI_Subunit6"/>
</dbReference>
<dbReference type="Gene3D" id="1.20.120.1200">
    <property type="entry name" value="NADH-ubiquinone/plastoquinone oxidoreductase chain 6, subunit NuoJ"/>
    <property type="match status" value="1"/>
</dbReference>
<evidence type="ECO:0000256" key="11">
    <source>
        <dbReference type="ARBA" id="ARBA00023027"/>
    </source>
</evidence>
<comment type="catalytic activity">
    <reaction evidence="14 15">
        <text>a ubiquinone + NADH + 5 H(+)(in) = a ubiquinol + NAD(+) + 4 H(+)(out)</text>
        <dbReference type="Rhea" id="RHEA:29091"/>
        <dbReference type="Rhea" id="RHEA-COMP:9565"/>
        <dbReference type="Rhea" id="RHEA-COMP:9566"/>
        <dbReference type="ChEBI" id="CHEBI:15378"/>
        <dbReference type="ChEBI" id="CHEBI:16389"/>
        <dbReference type="ChEBI" id="CHEBI:17976"/>
        <dbReference type="ChEBI" id="CHEBI:57540"/>
        <dbReference type="ChEBI" id="CHEBI:57945"/>
        <dbReference type="EC" id="7.1.1.2"/>
    </reaction>
</comment>
<keyword evidence="6 15" id="KW-0679">Respiratory chain</keyword>
<keyword evidence="5 15" id="KW-0813">Transport</keyword>
<evidence type="ECO:0000313" key="16">
    <source>
        <dbReference type="EMBL" id="WNS59348.1"/>
    </source>
</evidence>
<reference evidence="16" key="1">
    <citation type="submission" date="2023-03" db="EMBL/GenBank/DDBJ databases">
        <authorList>
            <person name="Sun Y."/>
        </authorList>
    </citation>
    <scope>NUCLEOTIDE SEQUENCE</scope>
    <source>
        <strain evidence="16">DY72</strain>
    </source>
</reference>
<dbReference type="Pfam" id="PF00499">
    <property type="entry name" value="Oxidored_q3"/>
    <property type="match status" value="1"/>
</dbReference>
<proteinExistence type="inferred from homology"/>
<keyword evidence="11 15" id="KW-0520">NAD</keyword>
<dbReference type="InterPro" id="IPR001457">
    <property type="entry name" value="NADH_UbQ/plastoQ_OxRdtase_su6"/>
</dbReference>
<dbReference type="PANTHER" id="PTHR11435">
    <property type="entry name" value="NADH UBIQUINONE OXIDOREDUCTASE SUBUNIT ND6"/>
    <property type="match status" value="1"/>
</dbReference>
<evidence type="ECO:0000256" key="14">
    <source>
        <dbReference type="ARBA" id="ARBA00049551"/>
    </source>
</evidence>
<evidence type="ECO:0000256" key="13">
    <source>
        <dbReference type="ARBA" id="ARBA00023136"/>
    </source>
</evidence>
<keyword evidence="10 15" id="KW-1133">Transmembrane helix</keyword>
<evidence type="ECO:0000256" key="12">
    <source>
        <dbReference type="ARBA" id="ARBA00023128"/>
    </source>
</evidence>
<evidence type="ECO:0000256" key="10">
    <source>
        <dbReference type="ARBA" id="ARBA00022989"/>
    </source>
</evidence>
<keyword evidence="12 15" id="KW-0496">Mitochondrion</keyword>
<evidence type="ECO:0000256" key="8">
    <source>
        <dbReference type="ARBA" id="ARBA00022967"/>
    </source>
</evidence>
<accession>A0AA96S2J7</accession>
<evidence type="ECO:0000256" key="15">
    <source>
        <dbReference type="RuleBase" id="RU004430"/>
    </source>
</evidence>
<dbReference type="InterPro" id="IPR042106">
    <property type="entry name" value="Nuo/plastoQ_OxRdtase_6_NuoJ"/>
</dbReference>
<evidence type="ECO:0000256" key="6">
    <source>
        <dbReference type="ARBA" id="ARBA00022660"/>
    </source>
</evidence>
<dbReference type="GO" id="GO:0031966">
    <property type="term" value="C:mitochondrial membrane"/>
    <property type="evidence" value="ECO:0007669"/>
    <property type="project" value="UniProtKB-SubCell"/>
</dbReference>
<comment type="function">
    <text evidence="15">Core subunit of the mitochondrial membrane respiratory chain NADH dehydrogenase (Complex I) which catalyzes electron transfer from NADH through the respiratory chain, using ubiquinone as an electron acceptor. Essential for the catalytic activity and assembly of complex I.</text>
</comment>
<protein>
    <recommendedName>
        <fullName evidence="4 15">NADH-ubiquinone oxidoreductase chain 6</fullName>
        <ecNumber evidence="3 15">7.1.1.2</ecNumber>
    </recommendedName>
</protein>
<feature type="transmembrane region" description="Helical" evidence="15">
    <location>
        <begin position="131"/>
        <end position="152"/>
    </location>
</feature>
<dbReference type="GO" id="GO:0008137">
    <property type="term" value="F:NADH dehydrogenase (ubiquinone) activity"/>
    <property type="evidence" value="ECO:0007669"/>
    <property type="project" value="UniProtKB-UniRule"/>
</dbReference>
<evidence type="ECO:0000256" key="3">
    <source>
        <dbReference type="ARBA" id="ARBA00012944"/>
    </source>
</evidence>
<dbReference type="EC" id="7.1.1.2" evidence="3 15"/>
<feature type="transmembrane region" description="Helical" evidence="15">
    <location>
        <begin position="79"/>
        <end position="97"/>
    </location>
</feature>
<comment type="subcellular location">
    <subcellularLocation>
        <location evidence="1 15">Mitochondrion membrane</location>
        <topology evidence="1 15">Multi-pass membrane protein</topology>
    </subcellularLocation>
</comment>
<geneLocation type="mitochondrion" evidence="16"/>
<gene>
    <name evidence="16" type="primary">nad6</name>
</gene>
<keyword evidence="15" id="KW-0830">Ubiquinone</keyword>
<keyword evidence="9 15" id="KW-0249">Electron transport</keyword>
<dbReference type="AlphaFoldDB" id="A0AA96S2J7"/>
<evidence type="ECO:0000256" key="1">
    <source>
        <dbReference type="ARBA" id="ARBA00004225"/>
    </source>
</evidence>